<accession>A0A5J4WRN9</accession>
<proteinExistence type="predicted"/>
<evidence type="ECO:0000313" key="1">
    <source>
        <dbReference type="EMBL" id="KAA6397600.1"/>
    </source>
</evidence>
<dbReference type="AlphaFoldDB" id="A0A5J4WRN9"/>
<dbReference type="EMBL" id="SNRW01001142">
    <property type="protein sequence ID" value="KAA6397600.1"/>
    <property type="molecule type" value="Genomic_DNA"/>
</dbReference>
<organism evidence="1 2">
    <name type="scientific">Streblomastix strix</name>
    <dbReference type="NCBI Taxonomy" id="222440"/>
    <lineage>
        <taxon>Eukaryota</taxon>
        <taxon>Metamonada</taxon>
        <taxon>Preaxostyla</taxon>
        <taxon>Oxymonadida</taxon>
        <taxon>Streblomastigidae</taxon>
        <taxon>Streblomastix</taxon>
    </lineage>
</organism>
<dbReference type="Proteomes" id="UP000324800">
    <property type="component" value="Unassembled WGS sequence"/>
</dbReference>
<comment type="caution">
    <text evidence="1">The sequence shown here is derived from an EMBL/GenBank/DDBJ whole genome shotgun (WGS) entry which is preliminary data.</text>
</comment>
<protein>
    <submittedName>
        <fullName evidence="1">Uncharacterized protein</fullName>
    </submittedName>
</protein>
<gene>
    <name evidence="1" type="ORF">EZS28_006871</name>
</gene>
<sequence>MMQEQPERELTWKHIKLQLKVDFWPPYLPVAGRVGNATDSASKLQTVNIEKDTWKTIIDYLET</sequence>
<reference evidence="1 2" key="1">
    <citation type="submission" date="2019-03" db="EMBL/GenBank/DDBJ databases">
        <title>Single cell metagenomics reveals metabolic interactions within the superorganism composed of flagellate Streblomastix strix and complex community of Bacteroidetes bacteria on its surface.</title>
        <authorList>
            <person name="Treitli S.C."/>
            <person name="Kolisko M."/>
            <person name="Husnik F."/>
            <person name="Keeling P."/>
            <person name="Hampl V."/>
        </authorList>
    </citation>
    <scope>NUCLEOTIDE SEQUENCE [LARGE SCALE GENOMIC DNA]</scope>
    <source>
        <strain evidence="1">ST1C</strain>
    </source>
</reference>
<name>A0A5J4WRN9_9EUKA</name>
<evidence type="ECO:0000313" key="2">
    <source>
        <dbReference type="Proteomes" id="UP000324800"/>
    </source>
</evidence>
<dbReference type="OrthoDB" id="626167at2759"/>
<feature type="non-terminal residue" evidence="1">
    <location>
        <position position="1"/>
    </location>
</feature>